<name>A0A0C3DPQ5_9AGAM</name>
<reference evidence="1 2" key="1">
    <citation type="submission" date="2014-04" db="EMBL/GenBank/DDBJ databases">
        <authorList>
            <consortium name="DOE Joint Genome Institute"/>
            <person name="Kuo A."/>
            <person name="Kohler A."/>
            <person name="Nagy L.G."/>
            <person name="Floudas D."/>
            <person name="Copeland A."/>
            <person name="Barry K.W."/>
            <person name="Cichocki N."/>
            <person name="Veneault-Fourrey C."/>
            <person name="LaButti K."/>
            <person name="Lindquist E.A."/>
            <person name="Lipzen A."/>
            <person name="Lundell T."/>
            <person name="Morin E."/>
            <person name="Murat C."/>
            <person name="Sun H."/>
            <person name="Tunlid A."/>
            <person name="Henrissat B."/>
            <person name="Grigoriev I.V."/>
            <person name="Hibbett D.S."/>
            <person name="Martin F."/>
            <person name="Nordberg H.P."/>
            <person name="Cantor M.N."/>
            <person name="Hua S.X."/>
        </authorList>
    </citation>
    <scope>NUCLEOTIDE SEQUENCE [LARGE SCALE GENOMIC DNA]</scope>
    <source>
        <strain evidence="1 2">Foug A</strain>
    </source>
</reference>
<dbReference type="HOGENOM" id="CLU_1587484_0_0_1"/>
<sequence length="168" mass="18962">MASVGMRSNPRQCLPPYDSILVEDQAATYVSDRSIDGRLMVAEFVVKSQISEIVQPSSCNAPEMKSNNRMYTSSGFRTAVRYSVHPPMQCNANWSARQASDSEKIGARLWFSELGRWLQSLHDCLRQQKNSSWHGDIVTTNANKLLICNVGHRKHGRKQNFVCGDRSQ</sequence>
<evidence type="ECO:0000313" key="1">
    <source>
        <dbReference type="EMBL" id="KIM58011.1"/>
    </source>
</evidence>
<proteinExistence type="predicted"/>
<dbReference type="InParanoid" id="A0A0C3DPQ5"/>
<protein>
    <submittedName>
        <fullName evidence="1">Uncharacterized protein</fullName>
    </submittedName>
</protein>
<evidence type="ECO:0000313" key="2">
    <source>
        <dbReference type="Proteomes" id="UP000053989"/>
    </source>
</evidence>
<keyword evidence="2" id="KW-1185">Reference proteome</keyword>
<organism evidence="1 2">
    <name type="scientific">Scleroderma citrinum Foug A</name>
    <dbReference type="NCBI Taxonomy" id="1036808"/>
    <lineage>
        <taxon>Eukaryota</taxon>
        <taxon>Fungi</taxon>
        <taxon>Dikarya</taxon>
        <taxon>Basidiomycota</taxon>
        <taxon>Agaricomycotina</taxon>
        <taxon>Agaricomycetes</taxon>
        <taxon>Agaricomycetidae</taxon>
        <taxon>Boletales</taxon>
        <taxon>Sclerodermatineae</taxon>
        <taxon>Sclerodermataceae</taxon>
        <taxon>Scleroderma</taxon>
    </lineage>
</organism>
<dbReference type="Proteomes" id="UP000053989">
    <property type="component" value="Unassembled WGS sequence"/>
</dbReference>
<gene>
    <name evidence="1" type="ORF">SCLCIDRAFT_1104007</name>
</gene>
<dbReference type="AlphaFoldDB" id="A0A0C3DPQ5"/>
<reference evidence="2" key="2">
    <citation type="submission" date="2015-01" db="EMBL/GenBank/DDBJ databases">
        <title>Evolutionary Origins and Diversification of the Mycorrhizal Mutualists.</title>
        <authorList>
            <consortium name="DOE Joint Genome Institute"/>
            <consortium name="Mycorrhizal Genomics Consortium"/>
            <person name="Kohler A."/>
            <person name="Kuo A."/>
            <person name="Nagy L.G."/>
            <person name="Floudas D."/>
            <person name="Copeland A."/>
            <person name="Barry K.W."/>
            <person name="Cichocki N."/>
            <person name="Veneault-Fourrey C."/>
            <person name="LaButti K."/>
            <person name="Lindquist E.A."/>
            <person name="Lipzen A."/>
            <person name="Lundell T."/>
            <person name="Morin E."/>
            <person name="Murat C."/>
            <person name="Riley R."/>
            <person name="Ohm R."/>
            <person name="Sun H."/>
            <person name="Tunlid A."/>
            <person name="Henrissat B."/>
            <person name="Grigoriev I.V."/>
            <person name="Hibbett D.S."/>
            <person name="Martin F."/>
        </authorList>
    </citation>
    <scope>NUCLEOTIDE SEQUENCE [LARGE SCALE GENOMIC DNA]</scope>
    <source>
        <strain evidence="2">Foug A</strain>
    </source>
</reference>
<dbReference type="EMBL" id="KN822092">
    <property type="protein sequence ID" value="KIM58011.1"/>
    <property type="molecule type" value="Genomic_DNA"/>
</dbReference>
<accession>A0A0C3DPQ5</accession>